<dbReference type="Gene3D" id="1.10.10.10">
    <property type="entry name" value="Winged helix-like DNA-binding domain superfamily/Winged helix DNA-binding domain"/>
    <property type="match status" value="1"/>
</dbReference>
<accession>A0AAP8MC79</accession>
<comment type="caution">
    <text evidence="7">The sequence shown here is derived from an EMBL/GenBank/DDBJ whole genome shotgun (WGS) entry which is preliminary data.</text>
</comment>
<proteinExistence type="inferred from homology"/>
<dbReference type="InterPro" id="IPR036388">
    <property type="entry name" value="WH-like_DNA-bd_sf"/>
</dbReference>
<dbReference type="Gene3D" id="1.10.1740.10">
    <property type="match status" value="1"/>
</dbReference>
<evidence type="ECO:0000256" key="3">
    <source>
        <dbReference type="ARBA" id="ARBA00023082"/>
    </source>
</evidence>
<dbReference type="Proteomes" id="UP000235162">
    <property type="component" value="Unassembled WGS sequence"/>
</dbReference>
<dbReference type="KEGG" id="hja:BST95_02295"/>
<dbReference type="InterPro" id="IPR014284">
    <property type="entry name" value="RNA_pol_sigma-70_dom"/>
</dbReference>
<dbReference type="InterPro" id="IPR013325">
    <property type="entry name" value="RNA_pol_sigma_r2"/>
</dbReference>
<sequence length="188" mass="21187">MATEKYTNSSKDEFIAELVNEHGVPLEKYLARKLGSPEDAAELAQEAFIRIHRLEQPQNLDNARAFLYQVATNLAVDQLRRRQLHYKYLNSEKGMVEDGELQDPNAAGASPEQIIGAREKLSAIQGAVEELPFKVKQAFLLHRQNGMPYSAIAEQLQVSVSSVEKYILQALKHCRSRLASHYPPEDQA</sequence>
<dbReference type="Pfam" id="PF04542">
    <property type="entry name" value="Sigma70_r2"/>
    <property type="match status" value="1"/>
</dbReference>
<dbReference type="InterPro" id="IPR039425">
    <property type="entry name" value="RNA_pol_sigma-70-like"/>
</dbReference>
<evidence type="ECO:0000259" key="5">
    <source>
        <dbReference type="Pfam" id="PF04542"/>
    </source>
</evidence>
<keyword evidence="4" id="KW-0804">Transcription</keyword>
<evidence type="ECO:0000259" key="6">
    <source>
        <dbReference type="Pfam" id="PF08281"/>
    </source>
</evidence>
<name>A0AAP8MC79_9GAMM</name>
<dbReference type="PANTHER" id="PTHR43133:SF63">
    <property type="entry name" value="RNA POLYMERASE SIGMA FACTOR FECI-RELATED"/>
    <property type="match status" value="1"/>
</dbReference>
<evidence type="ECO:0000313" key="7">
    <source>
        <dbReference type="EMBL" id="PLW85137.1"/>
    </source>
</evidence>
<dbReference type="GO" id="GO:0016987">
    <property type="term" value="F:sigma factor activity"/>
    <property type="evidence" value="ECO:0007669"/>
    <property type="project" value="UniProtKB-KW"/>
</dbReference>
<keyword evidence="8" id="KW-1185">Reference proteome</keyword>
<organism evidence="7 8">
    <name type="scientific">Halioglobus japonicus</name>
    <dbReference type="NCBI Taxonomy" id="930805"/>
    <lineage>
        <taxon>Bacteria</taxon>
        <taxon>Pseudomonadati</taxon>
        <taxon>Pseudomonadota</taxon>
        <taxon>Gammaproteobacteria</taxon>
        <taxon>Cellvibrionales</taxon>
        <taxon>Halieaceae</taxon>
        <taxon>Halioglobus</taxon>
    </lineage>
</organism>
<dbReference type="EMBL" id="PKUR01000004">
    <property type="protein sequence ID" value="PLW85137.1"/>
    <property type="molecule type" value="Genomic_DNA"/>
</dbReference>
<evidence type="ECO:0000256" key="4">
    <source>
        <dbReference type="ARBA" id="ARBA00023163"/>
    </source>
</evidence>
<dbReference type="InterPro" id="IPR013324">
    <property type="entry name" value="RNA_pol_sigma_r3/r4-like"/>
</dbReference>
<reference evidence="7 8" key="1">
    <citation type="submission" date="2018-01" db="EMBL/GenBank/DDBJ databases">
        <title>The draft genome sequence of Halioglobus japonicus S1-36.</title>
        <authorList>
            <person name="Du Z.-J."/>
            <person name="Shi M.-J."/>
        </authorList>
    </citation>
    <scope>NUCLEOTIDE SEQUENCE [LARGE SCALE GENOMIC DNA]</scope>
    <source>
        <strain evidence="7 8">S1-36</strain>
    </source>
</reference>
<dbReference type="RefSeq" id="WP_084197991.1">
    <property type="nucleotide sequence ID" value="NZ_BMYL01000004.1"/>
</dbReference>
<keyword evidence="2" id="KW-0805">Transcription regulation</keyword>
<gene>
    <name evidence="7" type="ORF">C0029_16560</name>
</gene>
<comment type="similarity">
    <text evidence="1">Belongs to the sigma-70 factor family. ECF subfamily.</text>
</comment>
<feature type="domain" description="RNA polymerase sigma factor 70 region 4 type 2" evidence="6">
    <location>
        <begin position="123"/>
        <end position="174"/>
    </location>
</feature>
<dbReference type="NCBIfam" id="TIGR02937">
    <property type="entry name" value="sigma70-ECF"/>
    <property type="match status" value="1"/>
</dbReference>
<dbReference type="GO" id="GO:0006352">
    <property type="term" value="P:DNA-templated transcription initiation"/>
    <property type="evidence" value="ECO:0007669"/>
    <property type="project" value="InterPro"/>
</dbReference>
<evidence type="ECO:0000313" key="8">
    <source>
        <dbReference type="Proteomes" id="UP000235162"/>
    </source>
</evidence>
<dbReference type="InterPro" id="IPR013249">
    <property type="entry name" value="RNA_pol_sigma70_r4_t2"/>
</dbReference>
<evidence type="ECO:0000256" key="2">
    <source>
        <dbReference type="ARBA" id="ARBA00023015"/>
    </source>
</evidence>
<dbReference type="SUPFAM" id="SSF88946">
    <property type="entry name" value="Sigma2 domain of RNA polymerase sigma factors"/>
    <property type="match status" value="1"/>
</dbReference>
<evidence type="ECO:0000256" key="1">
    <source>
        <dbReference type="ARBA" id="ARBA00010641"/>
    </source>
</evidence>
<dbReference type="PANTHER" id="PTHR43133">
    <property type="entry name" value="RNA POLYMERASE ECF-TYPE SIGMA FACTO"/>
    <property type="match status" value="1"/>
</dbReference>
<feature type="domain" description="RNA polymerase sigma-70 region 2" evidence="5">
    <location>
        <begin position="18"/>
        <end position="83"/>
    </location>
</feature>
<dbReference type="Pfam" id="PF08281">
    <property type="entry name" value="Sigma70_r4_2"/>
    <property type="match status" value="1"/>
</dbReference>
<dbReference type="SUPFAM" id="SSF88659">
    <property type="entry name" value="Sigma3 and sigma4 domains of RNA polymerase sigma factors"/>
    <property type="match status" value="1"/>
</dbReference>
<keyword evidence="3" id="KW-0731">Sigma factor</keyword>
<dbReference type="InterPro" id="IPR007627">
    <property type="entry name" value="RNA_pol_sigma70_r2"/>
</dbReference>
<dbReference type="AlphaFoldDB" id="A0AAP8MC79"/>
<protein>
    <submittedName>
        <fullName evidence="7">RNA polymerase sigma factor</fullName>
    </submittedName>
</protein>
<dbReference type="GO" id="GO:0003677">
    <property type="term" value="F:DNA binding"/>
    <property type="evidence" value="ECO:0007669"/>
    <property type="project" value="InterPro"/>
</dbReference>